<evidence type="ECO:0000313" key="2">
    <source>
        <dbReference type="EMBL" id="KAF4685158.1"/>
    </source>
</evidence>
<protein>
    <submittedName>
        <fullName evidence="2">Uncharacterized protein</fullName>
    </submittedName>
</protein>
<organism evidence="2 3">
    <name type="scientific">Perkinsus olseni</name>
    <name type="common">Perkinsus atlanticus</name>
    <dbReference type="NCBI Taxonomy" id="32597"/>
    <lineage>
        <taxon>Eukaryota</taxon>
        <taxon>Sar</taxon>
        <taxon>Alveolata</taxon>
        <taxon>Perkinsozoa</taxon>
        <taxon>Perkinsea</taxon>
        <taxon>Perkinsida</taxon>
        <taxon>Perkinsidae</taxon>
        <taxon>Perkinsus</taxon>
    </lineage>
</organism>
<sequence>MPTTQAFILATTVFPLLAIAEDFPQLDEARLVLADNSAVCYYTNYKFFSPDEESLQLRVRRTNGIQPVEITCPRPEVFEGTFSWPPGLYLDESAFSEELASLNTTVVELNYTPDDEEGMVVGDERLEAMGEKGVETSARLKAVCAAVREMLQDKFTSFKSFCKFVDTYAPGNFRRRTGDAGAALLALLGQFDITWPSRYWTSSHGLPVTFDPRHSSWPPGLYFDESAFSEELASLNTIAMELNYIPDDEEEVVVTDKALEAMGEKGLKTSASLKAVCLAVRDVMQDKFTSFQLLCNFVHLYAIGNFRQGAQNAEAVLRTGMSAMRRRAARTRMAVPSVSS</sequence>
<dbReference type="EMBL" id="JABANP010000275">
    <property type="protein sequence ID" value="KAF4685158.1"/>
    <property type="molecule type" value="Genomic_DNA"/>
</dbReference>
<dbReference type="AlphaFoldDB" id="A0A7J6NMZ6"/>
<dbReference type="OrthoDB" id="10427887at2759"/>
<evidence type="ECO:0000256" key="1">
    <source>
        <dbReference type="SAM" id="SignalP"/>
    </source>
</evidence>
<evidence type="ECO:0000313" key="3">
    <source>
        <dbReference type="Proteomes" id="UP000541610"/>
    </source>
</evidence>
<comment type="caution">
    <text evidence="2">The sequence shown here is derived from an EMBL/GenBank/DDBJ whole genome shotgun (WGS) entry which is preliminary data.</text>
</comment>
<accession>A0A7J6NMZ6</accession>
<name>A0A7J6NMZ6_PEROL</name>
<dbReference type="Proteomes" id="UP000541610">
    <property type="component" value="Unassembled WGS sequence"/>
</dbReference>
<feature type="signal peptide" evidence="1">
    <location>
        <begin position="1"/>
        <end position="20"/>
    </location>
</feature>
<proteinExistence type="predicted"/>
<gene>
    <name evidence="2" type="ORF">FOZ60_006814</name>
</gene>
<reference evidence="2 3" key="1">
    <citation type="submission" date="2020-04" db="EMBL/GenBank/DDBJ databases">
        <title>Perkinsus olseni comparative genomics.</title>
        <authorList>
            <person name="Bogema D.R."/>
        </authorList>
    </citation>
    <scope>NUCLEOTIDE SEQUENCE [LARGE SCALE GENOMIC DNA]</scope>
    <source>
        <strain evidence="2">00978-12</strain>
    </source>
</reference>
<keyword evidence="1" id="KW-0732">Signal</keyword>
<feature type="chain" id="PRO_5029803138" evidence="1">
    <location>
        <begin position="21"/>
        <end position="340"/>
    </location>
</feature>